<feature type="domain" description="RNase H type-1" evidence="1">
    <location>
        <begin position="173"/>
        <end position="281"/>
    </location>
</feature>
<dbReference type="InterPro" id="IPR012337">
    <property type="entry name" value="RNaseH-like_sf"/>
</dbReference>
<gene>
    <name evidence="2" type="ORF">F3Y22_tig00110890pilonHSYRG01660</name>
</gene>
<evidence type="ECO:0000313" key="2">
    <source>
        <dbReference type="EMBL" id="KAE8691513.1"/>
    </source>
</evidence>
<dbReference type="Gene3D" id="3.30.420.10">
    <property type="entry name" value="Ribonuclease H-like superfamily/Ribonuclease H"/>
    <property type="match status" value="1"/>
</dbReference>
<organism evidence="2 3">
    <name type="scientific">Hibiscus syriacus</name>
    <name type="common">Rose of Sharon</name>
    <dbReference type="NCBI Taxonomy" id="106335"/>
    <lineage>
        <taxon>Eukaryota</taxon>
        <taxon>Viridiplantae</taxon>
        <taxon>Streptophyta</taxon>
        <taxon>Embryophyta</taxon>
        <taxon>Tracheophyta</taxon>
        <taxon>Spermatophyta</taxon>
        <taxon>Magnoliopsida</taxon>
        <taxon>eudicotyledons</taxon>
        <taxon>Gunneridae</taxon>
        <taxon>Pentapetalae</taxon>
        <taxon>rosids</taxon>
        <taxon>malvids</taxon>
        <taxon>Malvales</taxon>
        <taxon>Malvaceae</taxon>
        <taxon>Malvoideae</taxon>
        <taxon>Hibiscus</taxon>
    </lineage>
</organism>
<comment type="caution">
    <text evidence="2">The sequence shown here is derived from an EMBL/GenBank/DDBJ whole genome shotgun (WGS) entry which is preliminary data.</text>
</comment>
<protein>
    <recommendedName>
        <fullName evidence="1">RNase H type-1 domain-containing protein</fullName>
    </recommendedName>
</protein>
<dbReference type="Pfam" id="PF13456">
    <property type="entry name" value="RVT_3"/>
    <property type="match status" value="1"/>
</dbReference>
<evidence type="ECO:0000259" key="1">
    <source>
        <dbReference type="Pfam" id="PF13456"/>
    </source>
</evidence>
<dbReference type="GO" id="GO:0003676">
    <property type="term" value="F:nucleic acid binding"/>
    <property type="evidence" value="ECO:0007669"/>
    <property type="project" value="InterPro"/>
</dbReference>
<dbReference type="SUPFAM" id="SSF53098">
    <property type="entry name" value="Ribonuclease H-like"/>
    <property type="match status" value="1"/>
</dbReference>
<sequence length="312" mass="36285">MLPLNVVDGYGDSNINLLHCHLEEDMVRQILAIPAPNDDMHEDRPMWRWNHNRVCTISSAFHKIGEREWNLKDKKWNMAWDYDGPQRLKQYIWIVLRNRLMTNVERTRCGLSTDPMSGLDRDAYHWRLIFGIIIWRLWKQRNAFVFNGQPSSTAMKNLRQRWHSPKMGVAKLNTDGAADPRTMEASSGGLIRDGCGHWITGFHRNIRRFSAFQAEIWALYNGLLLAWNSNIKDVEAEIDNKEVVNTLNGIPHMYETTLIRRIRELSHTKREANEAADALAHINSNTCLGLMVFQNPPDEVRHILVHEETDLV</sequence>
<reference evidence="2" key="1">
    <citation type="submission" date="2019-09" db="EMBL/GenBank/DDBJ databases">
        <title>Draft genome information of white flower Hibiscus syriacus.</title>
        <authorList>
            <person name="Kim Y.-M."/>
        </authorList>
    </citation>
    <scope>NUCLEOTIDE SEQUENCE [LARGE SCALE GENOMIC DNA]</scope>
    <source>
        <strain evidence="2">YM2019G1</strain>
    </source>
</reference>
<dbReference type="InterPro" id="IPR053151">
    <property type="entry name" value="RNase_H-like"/>
</dbReference>
<dbReference type="InterPro" id="IPR002156">
    <property type="entry name" value="RNaseH_domain"/>
</dbReference>
<dbReference type="Proteomes" id="UP000436088">
    <property type="component" value="Unassembled WGS sequence"/>
</dbReference>
<dbReference type="PANTHER" id="PTHR47723:SF13">
    <property type="entry name" value="PUTATIVE-RELATED"/>
    <property type="match status" value="1"/>
</dbReference>
<evidence type="ECO:0000313" key="3">
    <source>
        <dbReference type="Proteomes" id="UP000436088"/>
    </source>
</evidence>
<dbReference type="EMBL" id="VEPZ02001149">
    <property type="protein sequence ID" value="KAE8691513.1"/>
    <property type="molecule type" value="Genomic_DNA"/>
</dbReference>
<keyword evidence="3" id="KW-1185">Reference proteome</keyword>
<dbReference type="GO" id="GO:0004523">
    <property type="term" value="F:RNA-DNA hybrid ribonuclease activity"/>
    <property type="evidence" value="ECO:0007669"/>
    <property type="project" value="InterPro"/>
</dbReference>
<dbReference type="CDD" id="cd06222">
    <property type="entry name" value="RNase_H_like"/>
    <property type="match status" value="1"/>
</dbReference>
<dbReference type="AlphaFoldDB" id="A0A6A2ZIL2"/>
<accession>A0A6A2ZIL2</accession>
<dbReference type="InterPro" id="IPR036397">
    <property type="entry name" value="RNaseH_sf"/>
</dbReference>
<dbReference type="InterPro" id="IPR044730">
    <property type="entry name" value="RNase_H-like_dom_plant"/>
</dbReference>
<dbReference type="PANTHER" id="PTHR47723">
    <property type="entry name" value="OS05G0353850 PROTEIN"/>
    <property type="match status" value="1"/>
</dbReference>
<proteinExistence type="predicted"/>
<name>A0A6A2ZIL2_HIBSY</name>